<evidence type="ECO:0000313" key="2">
    <source>
        <dbReference type="EMBL" id="MEU8133898.1"/>
    </source>
</evidence>
<organism evidence="2 3">
    <name type="scientific">Streptodolium elevatio</name>
    <dbReference type="NCBI Taxonomy" id="3157996"/>
    <lineage>
        <taxon>Bacteria</taxon>
        <taxon>Bacillati</taxon>
        <taxon>Actinomycetota</taxon>
        <taxon>Actinomycetes</taxon>
        <taxon>Kitasatosporales</taxon>
        <taxon>Streptomycetaceae</taxon>
        <taxon>Streptodolium</taxon>
    </lineage>
</organism>
<feature type="compositionally biased region" description="Polar residues" evidence="1">
    <location>
        <begin position="8"/>
        <end position="20"/>
    </location>
</feature>
<accession>A0ABV3DDT1</accession>
<dbReference type="InterPro" id="IPR004378">
    <property type="entry name" value="F420H2_quin_Rdtase"/>
</dbReference>
<protein>
    <submittedName>
        <fullName evidence="2">Nitroreductase/quinone reductase family protein</fullName>
    </submittedName>
</protein>
<keyword evidence="3" id="KW-1185">Reference proteome</keyword>
<proteinExistence type="predicted"/>
<gene>
    <name evidence="2" type="ORF">AB0C36_10345</name>
</gene>
<dbReference type="Pfam" id="PF04075">
    <property type="entry name" value="F420H2_quin_red"/>
    <property type="match status" value="1"/>
</dbReference>
<dbReference type="RefSeq" id="WP_358352117.1">
    <property type="nucleotide sequence ID" value="NZ_JBEZFP010000019.1"/>
</dbReference>
<dbReference type="NCBIfam" id="TIGR00026">
    <property type="entry name" value="hi_GC_TIGR00026"/>
    <property type="match status" value="1"/>
</dbReference>
<sequence length="178" mass="19053">MTVAPATTARTTENATGNATESAAGHGAERAAEQAAALDAAEARHRKVQTRRLQRRLLNPPMRMLACSGVLPHHAVIETTGRATGRRRRTVVGVVRDQDSVVWLVAEHGPRAGYVRNLVADPNVRVHLRGRWLPGVAALLPDDDVAARLAAFPAHHARTLGKFATTPATVRVRLAPAA</sequence>
<dbReference type="InterPro" id="IPR012349">
    <property type="entry name" value="Split_barrel_FMN-bd"/>
</dbReference>
<evidence type="ECO:0000256" key="1">
    <source>
        <dbReference type="SAM" id="MobiDB-lite"/>
    </source>
</evidence>
<dbReference type="Gene3D" id="2.30.110.10">
    <property type="entry name" value="Electron Transport, Fmn-binding Protein, Chain A"/>
    <property type="match status" value="1"/>
</dbReference>
<dbReference type="EMBL" id="JBEZFP010000019">
    <property type="protein sequence ID" value="MEU8133898.1"/>
    <property type="molecule type" value="Genomic_DNA"/>
</dbReference>
<evidence type="ECO:0000313" key="3">
    <source>
        <dbReference type="Proteomes" id="UP001551482"/>
    </source>
</evidence>
<reference evidence="2 3" key="1">
    <citation type="submission" date="2024-06" db="EMBL/GenBank/DDBJ databases">
        <title>The Natural Products Discovery Center: Release of the First 8490 Sequenced Strains for Exploring Actinobacteria Biosynthetic Diversity.</title>
        <authorList>
            <person name="Kalkreuter E."/>
            <person name="Kautsar S.A."/>
            <person name="Yang D."/>
            <person name="Bader C.D."/>
            <person name="Teijaro C.N."/>
            <person name="Fluegel L."/>
            <person name="Davis C.M."/>
            <person name="Simpson J.R."/>
            <person name="Lauterbach L."/>
            <person name="Steele A.D."/>
            <person name="Gui C."/>
            <person name="Meng S."/>
            <person name="Li G."/>
            <person name="Viehrig K."/>
            <person name="Ye F."/>
            <person name="Su P."/>
            <person name="Kiefer A.F."/>
            <person name="Nichols A."/>
            <person name="Cepeda A.J."/>
            <person name="Yan W."/>
            <person name="Fan B."/>
            <person name="Jiang Y."/>
            <person name="Adhikari A."/>
            <person name="Zheng C.-J."/>
            <person name="Schuster L."/>
            <person name="Cowan T.M."/>
            <person name="Smanski M.J."/>
            <person name="Chevrette M.G."/>
            <person name="De Carvalho L.P.S."/>
            <person name="Shen B."/>
        </authorList>
    </citation>
    <scope>NUCLEOTIDE SEQUENCE [LARGE SCALE GENOMIC DNA]</scope>
    <source>
        <strain evidence="2 3">NPDC048946</strain>
    </source>
</reference>
<name>A0ABV3DDT1_9ACTN</name>
<dbReference type="Proteomes" id="UP001551482">
    <property type="component" value="Unassembled WGS sequence"/>
</dbReference>
<feature type="region of interest" description="Disordered" evidence="1">
    <location>
        <begin position="1"/>
        <end position="46"/>
    </location>
</feature>
<comment type="caution">
    <text evidence="2">The sequence shown here is derived from an EMBL/GenBank/DDBJ whole genome shotgun (WGS) entry which is preliminary data.</text>
</comment>